<proteinExistence type="predicted"/>
<dbReference type="AlphaFoldDB" id="A0A0V0RA33"/>
<evidence type="ECO:0000313" key="2">
    <source>
        <dbReference type="Proteomes" id="UP000054630"/>
    </source>
</evidence>
<evidence type="ECO:0000313" key="1">
    <source>
        <dbReference type="EMBL" id="KRX11357.1"/>
    </source>
</evidence>
<accession>A0A0V0RA33</accession>
<comment type="caution">
    <text evidence="1">The sequence shown here is derived from an EMBL/GenBank/DDBJ whole genome shotgun (WGS) entry which is preliminary data.</text>
</comment>
<reference evidence="1 2" key="1">
    <citation type="submission" date="2015-01" db="EMBL/GenBank/DDBJ databases">
        <title>Evolution of Trichinella species and genotypes.</title>
        <authorList>
            <person name="Korhonen P.K."/>
            <person name="Edoardo P."/>
            <person name="Giuseppe L.R."/>
            <person name="Gasser R.B."/>
        </authorList>
    </citation>
    <scope>NUCLEOTIDE SEQUENCE [LARGE SCALE GENOMIC DNA]</scope>
    <source>
        <strain evidence="1">ISS37</strain>
    </source>
</reference>
<organism evidence="1 2">
    <name type="scientific">Trichinella nelsoni</name>
    <dbReference type="NCBI Taxonomy" id="6336"/>
    <lineage>
        <taxon>Eukaryota</taxon>
        <taxon>Metazoa</taxon>
        <taxon>Ecdysozoa</taxon>
        <taxon>Nematoda</taxon>
        <taxon>Enoplea</taxon>
        <taxon>Dorylaimia</taxon>
        <taxon>Trichinellida</taxon>
        <taxon>Trichinellidae</taxon>
        <taxon>Trichinella</taxon>
    </lineage>
</organism>
<protein>
    <submittedName>
        <fullName evidence="1">Uncharacterized protein</fullName>
    </submittedName>
</protein>
<dbReference type="EMBL" id="JYDL01002434">
    <property type="protein sequence ID" value="KRX11357.1"/>
    <property type="molecule type" value="Genomic_DNA"/>
</dbReference>
<sequence length="38" mass="4378">MVSVDQFVNTYPDYLLQHLGFIPVSPHRSQVMVLLYGL</sequence>
<name>A0A0V0RA33_9BILA</name>
<gene>
    <name evidence="1" type="ORF">T07_5316</name>
</gene>
<dbReference type="Proteomes" id="UP000054630">
    <property type="component" value="Unassembled WGS sequence"/>
</dbReference>
<keyword evidence="2" id="KW-1185">Reference proteome</keyword>